<dbReference type="EMBL" id="VOPY01000001">
    <property type="protein sequence ID" value="TXC74364.1"/>
    <property type="molecule type" value="Genomic_DNA"/>
</dbReference>
<organism evidence="1 2">
    <name type="scientific">Flavisphingopyxis soli</name>
    <dbReference type="NCBI Taxonomy" id="2601267"/>
    <lineage>
        <taxon>Bacteria</taxon>
        <taxon>Pseudomonadati</taxon>
        <taxon>Pseudomonadota</taxon>
        <taxon>Alphaproteobacteria</taxon>
        <taxon>Sphingomonadales</taxon>
        <taxon>Sphingopyxidaceae</taxon>
        <taxon>Flavisphingopyxis</taxon>
    </lineage>
</organism>
<dbReference type="OrthoDB" id="556501at2"/>
<sequence length="117" mass="13396">MKRDRRRCDYLVSGAKYRELIHSAVTHSKGRDHYTGEQLDWGLIGTYCNEASKAGRSEYKSTLGLLPTADHVPGNDGQYDFVICAWRTNDAKNDLSHNDFIDLCRRVVEYHDTKVTT</sequence>
<accession>A0A5C6UP46</accession>
<evidence type="ECO:0000313" key="1">
    <source>
        <dbReference type="EMBL" id="TXC74364.1"/>
    </source>
</evidence>
<reference evidence="1 2" key="1">
    <citation type="submission" date="2019-08" db="EMBL/GenBank/DDBJ databases">
        <title>Sphingorhabdus soil sp. nov., isolated from arctic soil.</title>
        <authorList>
            <person name="Liu Y."/>
        </authorList>
    </citation>
    <scope>NUCLEOTIDE SEQUENCE [LARGE SCALE GENOMIC DNA]</scope>
    <source>
        <strain evidence="1 2">D-2Q-5-6</strain>
    </source>
</reference>
<name>A0A5C6UP46_9SPHN</name>
<evidence type="ECO:0000313" key="2">
    <source>
        <dbReference type="Proteomes" id="UP000321129"/>
    </source>
</evidence>
<comment type="caution">
    <text evidence="1">The sequence shown here is derived from an EMBL/GenBank/DDBJ whole genome shotgun (WGS) entry which is preliminary data.</text>
</comment>
<dbReference type="AlphaFoldDB" id="A0A5C6UP46"/>
<protein>
    <submittedName>
        <fullName evidence="1">Uncharacterized protein</fullName>
    </submittedName>
</protein>
<proteinExistence type="predicted"/>
<gene>
    <name evidence="1" type="ORF">FSZ31_00285</name>
</gene>
<dbReference type="Proteomes" id="UP000321129">
    <property type="component" value="Unassembled WGS sequence"/>
</dbReference>
<keyword evidence="2" id="KW-1185">Reference proteome</keyword>